<reference evidence="4" key="1">
    <citation type="submission" date="2020-11" db="EMBL/GenBank/DDBJ databases">
        <title>Isolation and identification of active actinomycetes.</title>
        <authorList>
            <person name="Sun X."/>
        </authorList>
    </citation>
    <scope>NUCLEOTIDE SEQUENCE</scope>
    <source>
        <strain evidence="4">NEAU-A11</strain>
    </source>
</reference>
<dbReference type="EMBL" id="JADQTO010000015">
    <property type="protein sequence ID" value="MBG0565558.1"/>
    <property type="molecule type" value="Genomic_DNA"/>
</dbReference>
<organism evidence="4 5">
    <name type="scientific">Actinoplanes aureus</name>
    <dbReference type="NCBI Taxonomy" id="2792083"/>
    <lineage>
        <taxon>Bacteria</taxon>
        <taxon>Bacillati</taxon>
        <taxon>Actinomycetota</taxon>
        <taxon>Actinomycetes</taxon>
        <taxon>Micromonosporales</taxon>
        <taxon>Micromonosporaceae</taxon>
        <taxon>Actinoplanes</taxon>
    </lineage>
</organism>
<dbReference type="CDD" id="cd02851">
    <property type="entry name" value="E_set_GO_C"/>
    <property type="match status" value="1"/>
</dbReference>
<dbReference type="Gene3D" id="2.130.10.80">
    <property type="entry name" value="Galactose oxidase/kelch, beta-propeller"/>
    <property type="match status" value="1"/>
</dbReference>
<gene>
    <name evidence="4" type="ORF">I4J89_29315</name>
</gene>
<dbReference type="InterPro" id="IPR013783">
    <property type="entry name" value="Ig-like_fold"/>
</dbReference>
<dbReference type="Pfam" id="PF00652">
    <property type="entry name" value="Ricin_B_lectin"/>
    <property type="match status" value="1"/>
</dbReference>
<evidence type="ECO:0000259" key="3">
    <source>
        <dbReference type="SMART" id="SM00458"/>
    </source>
</evidence>
<dbReference type="Gene3D" id="2.60.40.10">
    <property type="entry name" value="Immunoglobulins"/>
    <property type="match status" value="1"/>
</dbReference>
<dbReference type="SUPFAM" id="SSF50965">
    <property type="entry name" value="Galactose oxidase, central domain"/>
    <property type="match status" value="1"/>
</dbReference>
<evidence type="ECO:0000313" key="4">
    <source>
        <dbReference type="EMBL" id="MBG0565558.1"/>
    </source>
</evidence>
<dbReference type="Gene3D" id="2.80.10.50">
    <property type="match status" value="1"/>
</dbReference>
<dbReference type="PROSITE" id="PS50231">
    <property type="entry name" value="RICIN_B_LECTIN"/>
    <property type="match status" value="1"/>
</dbReference>
<dbReference type="Pfam" id="PF09118">
    <property type="entry name" value="GO-like_E_set"/>
    <property type="match status" value="1"/>
</dbReference>
<feature type="region of interest" description="Disordered" evidence="1">
    <location>
        <begin position="68"/>
        <end position="93"/>
    </location>
</feature>
<dbReference type="PANTHER" id="PTHR32208">
    <property type="entry name" value="SECRETED PROTEIN-RELATED"/>
    <property type="match status" value="1"/>
</dbReference>
<dbReference type="SMART" id="SM00458">
    <property type="entry name" value="RICIN"/>
    <property type="match status" value="1"/>
</dbReference>
<dbReference type="InterPro" id="IPR014756">
    <property type="entry name" value="Ig_E-set"/>
</dbReference>
<dbReference type="PANTHER" id="PTHR32208:SF21">
    <property type="entry name" value="LOW QUALITY PROTEIN: ALDEHYDE OXIDASE GLOX-LIKE"/>
    <property type="match status" value="1"/>
</dbReference>
<feature type="chain" id="PRO_5038670580" evidence="2">
    <location>
        <begin position="25"/>
        <end position="688"/>
    </location>
</feature>
<name>A0A931FZC7_9ACTN</name>
<feature type="signal peptide" evidence="2">
    <location>
        <begin position="1"/>
        <end position="24"/>
    </location>
</feature>
<dbReference type="InterPro" id="IPR000772">
    <property type="entry name" value="Ricin_B_lectin"/>
</dbReference>
<dbReference type="InterPro" id="IPR035992">
    <property type="entry name" value="Ricin_B-like_lectins"/>
</dbReference>
<accession>A0A931FZC7</accession>
<dbReference type="GO" id="GO:0005975">
    <property type="term" value="P:carbohydrate metabolic process"/>
    <property type="evidence" value="ECO:0007669"/>
    <property type="project" value="UniProtKB-ARBA"/>
</dbReference>
<feature type="domain" description="Ricin B lectin" evidence="3">
    <location>
        <begin position="562"/>
        <end position="688"/>
    </location>
</feature>
<proteinExistence type="predicted"/>
<evidence type="ECO:0000256" key="1">
    <source>
        <dbReference type="SAM" id="MobiDB-lite"/>
    </source>
</evidence>
<dbReference type="AlphaFoldDB" id="A0A931FZC7"/>
<comment type="caution">
    <text evidence="4">The sequence shown here is derived from an EMBL/GenBank/DDBJ whole genome shotgun (WGS) entry which is preliminary data.</text>
</comment>
<dbReference type="Proteomes" id="UP000598146">
    <property type="component" value="Unassembled WGS sequence"/>
</dbReference>
<evidence type="ECO:0000256" key="2">
    <source>
        <dbReference type="SAM" id="SignalP"/>
    </source>
</evidence>
<keyword evidence="2" id="KW-0732">Signal</keyword>
<dbReference type="SUPFAM" id="SSF50370">
    <property type="entry name" value="Ricin B-like lectins"/>
    <property type="match status" value="1"/>
</dbReference>
<dbReference type="SUPFAM" id="SSF81296">
    <property type="entry name" value="E set domains"/>
    <property type="match status" value="1"/>
</dbReference>
<dbReference type="InterPro" id="IPR037293">
    <property type="entry name" value="Gal_Oxidase_central_sf"/>
</dbReference>
<sequence>MRAFRGLFAAFLLSAPFLFGASPAAVGHVHAHAHEHGDDHEHLAQDLVGTPMRVIEQRTTENAARIQRETGKRPGTARPAAAVAPDPGQSGSWSPVVGTPVVPVFEAVLPNGKVLVWDSVGDNPAESYPDHSFTRAMVWNPADDTYKRVDLQGTNLFCAGFAHLANGNILLAGGNANAQLAGTVRTYVFDWRAETWTRGNDMAAARWYPSVAEMANGEEVIIGGGPATAEVYQANGAIRALSGFTKYNARLYPFMGSRPDTQLGFFGPYVTQYTVNTSGNGIITGTGTRDSITRDYGSFVTYDIGKSLVAGGGKLTEGGVANVPSRTAVVVNSNAGLVASVAATGSMSAGRRQHNVTVLADGSVLATGGMTSAATSGLVDLKNAATTAERWDPATGQWTVLAGASRVRQYHSTAALLPDGRVMTGGGGICDICLKTGYLEKNVEYYSPPYLFKKDGSGAPADRPVISAAPATIGINTGFTVSSAQAASIRKVGLVGLGDVTHGVDQGQRYVPLRFSAAGTTLTVTGPPSGGVAPPGYYMLFVVDAAGVPSVATMVQVGKGPNPLMSAVRNSTGRCIDVPSSATAIRTYLQAYNCNGTKAQALTRLPGDNSLRVLGNCVDVPSSSFTPGRTIWAYTCNNTAAQTWQFGSDGTIRPIANTALCLAAASSANNAAILIATCDGNALQKWTW</sequence>
<keyword evidence="5" id="KW-1185">Reference proteome</keyword>
<dbReference type="InterPro" id="IPR015202">
    <property type="entry name" value="GO-like_E_set"/>
</dbReference>
<protein>
    <submittedName>
        <fullName evidence="4">DUF1929 domain-containing protein</fullName>
    </submittedName>
</protein>
<evidence type="ECO:0000313" key="5">
    <source>
        <dbReference type="Proteomes" id="UP000598146"/>
    </source>
</evidence>
<dbReference type="InterPro" id="IPR011043">
    <property type="entry name" value="Gal_Oxase/kelch_b-propeller"/>
</dbReference>